<keyword evidence="1" id="KW-0472">Membrane</keyword>
<dbReference type="GO" id="GO:0050380">
    <property type="term" value="F:undecaprenyl-diphosphatase activity"/>
    <property type="evidence" value="ECO:0007669"/>
    <property type="project" value="UniProtKB-EC"/>
</dbReference>
<name>A0ABS4G608_9CLOT</name>
<dbReference type="InterPro" id="IPR000326">
    <property type="entry name" value="PAP2/HPO"/>
</dbReference>
<keyword evidence="1" id="KW-1133">Transmembrane helix</keyword>
<proteinExistence type="predicted"/>
<sequence length="182" mass="20535">MDTLGMEAAKLMNSKALDVFFGNPVIVYALYILIAVTAVLLILRGTRKTAVLVAISFLITWISGEQILKNVIGRVRPFIEYGLTVIIKRPESYSFPSGHAAMSFAVAGVFLFTGHRYRKTFLAFAVYVSISRVYLNVHYLTDILGGVLLGLSVSYMTVRWIGRWLQDKVYYRRSKGNQRIKT</sequence>
<dbReference type="Gene3D" id="1.20.144.10">
    <property type="entry name" value="Phosphatidic acid phosphatase type 2/haloperoxidase"/>
    <property type="match status" value="1"/>
</dbReference>
<evidence type="ECO:0000259" key="2">
    <source>
        <dbReference type="SMART" id="SM00014"/>
    </source>
</evidence>
<dbReference type="EMBL" id="JAGGKC010000022">
    <property type="protein sequence ID" value="MBP1919987.1"/>
    <property type="molecule type" value="Genomic_DNA"/>
</dbReference>
<keyword evidence="3" id="KW-0378">Hydrolase</keyword>
<protein>
    <submittedName>
        <fullName evidence="3">Undecaprenyl-diphosphatase</fullName>
        <ecNumber evidence="3">3.6.1.27</ecNumber>
    </submittedName>
</protein>
<evidence type="ECO:0000256" key="1">
    <source>
        <dbReference type="SAM" id="Phobius"/>
    </source>
</evidence>
<feature type="transmembrane region" description="Helical" evidence="1">
    <location>
        <begin position="50"/>
        <end position="68"/>
    </location>
</feature>
<dbReference type="PANTHER" id="PTHR14969:SF13">
    <property type="entry name" value="AT30094P"/>
    <property type="match status" value="1"/>
</dbReference>
<dbReference type="EC" id="3.6.1.27" evidence="3"/>
<feature type="transmembrane region" description="Helical" evidence="1">
    <location>
        <begin position="143"/>
        <end position="162"/>
    </location>
</feature>
<dbReference type="Proteomes" id="UP001519271">
    <property type="component" value="Unassembled WGS sequence"/>
</dbReference>
<keyword evidence="1" id="KW-0812">Transmembrane</keyword>
<dbReference type="Pfam" id="PF01569">
    <property type="entry name" value="PAP2"/>
    <property type="match status" value="1"/>
</dbReference>
<reference evidence="3 4" key="1">
    <citation type="submission" date="2021-03" db="EMBL/GenBank/DDBJ databases">
        <title>Genomic Encyclopedia of Type Strains, Phase IV (KMG-IV): sequencing the most valuable type-strain genomes for metagenomic binning, comparative biology and taxonomic classification.</title>
        <authorList>
            <person name="Goeker M."/>
        </authorList>
    </citation>
    <scope>NUCLEOTIDE SEQUENCE [LARGE SCALE GENOMIC DNA]</scope>
    <source>
        <strain evidence="3 4">DSM 6139</strain>
    </source>
</reference>
<dbReference type="RefSeq" id="WP_209460170.1">
    <property type="nucleotide sequence ID" value="NZ_JAGGKC010000022.1"/>
</dbReference>
<feature type="transmembrane region" description="Helical" evidence="1">
    <location>
        <begin position="93"/>
        <end position="113"/>
    </location>
</feature>
<dbReference type="SUPFAM" id="SSF48317">
    <property type="entry name" value="Acid phosphatase/Vanadium-dependent haloperoxidase"/>
    <property type="match status" value="1"/>
</dbReference>
<accession>A0ABS4G608</accession>
<keyword evidence="4" id="KW-1185">Reference proteome</keyword>
<gene>
    <name evidence="3" type="ORF">J2Z34_002485</name>
</gene>
<evidence type="ECO:0000313" key="4">
    <source>
        <dbReference type="Proteomes" id="UP001519271"/>
    </source>
</evidence>
<dbReference type="SMART" id="SM00014">
    <property type="entry name" value="acidPPc"/>
    <property type="match status" value="1"/>
</dbReference>
<dbReference type="PANTHER" id="PTHR14969">
    <property type="entry name" value="SPHINGOSINE-1-PHOSPHATE PHOSPHOHYDROLASE"/>
    <property type="match status" value="1"/>
</dbReference>
<feature type="domain" description="Phosphatidic acid phosphatase type 2/haloperoxidase" evidence="2">
    <location>
        <begin position="49"/>
        <end position="158"/>
    </location>
</feature>
<dbReference type="InterPro" id="IPR036938">
    <property type="entry name" value="PAP2/HPO_sf"/>
</dbReference>
<feature type="transmembrane region" description="Helical" evidence="1">
    <location>
        <begin position="20"/>
        <end position="43"/>
    </location>
</feature>
<organism evidence="3 4">
    <name type="scientific">Youngiibacter multivorans</name>
    <dbReference type="NCBI Taxonomy" id="937251"/>
    <lineage>
        <taxon>Bacteria</taxon>
        <taxon>Bacillati</taxon>
        <taxon>Bacillota</taxon>
        <taxon>Clostridia</taxon>
        <taxon>Eubacteriales</taxon>
        <taxon>Clostridiaceae</taxon>
        <taxon>Youngiibacter</taxon>
    </lineage>
</organism>
<feature type="transmembrane region" description="Helical" evidence="1">
    <location>
        <begin position="120"/>
        <end position="137"/>
    </location>
</feature>
<comment type="caution">
    <text evidence="3">The sequence shown here is derived from an EMBL/GenBank/DDBJ whole genome shotgun (WGS) entry which is preliminary data.</text>
</comment>
<evidence type="ECO:0000313" key="3">
    <source>
        <dbReference type="EMBL" id="MBP1919987.1"/>
    </source>
</evidence>